<proteinExistence type="predicted"/>
<keyword evidence="2" id="KW-1185">Reference proteome</keyword>
<dbReference type="Proteomes" id="UP000033187">
    <property type="component" value="Chromosome 1"/>
</dbReference>
<evidence type="ECO:0000313" key="1">
    <source>
        <dbReference type="EMBL" id="CPR15696.1"/>
    </source>
</evidence>
<organism evidence="1 2">
    <name type="scientific">Candidatus Filomicrobium marinum</name>
    <dbReference type="NCBI Taxonomy" id="1608628"/>
    <lineage>
        <taxon>Bacteria</taxon>
        <taxon>Pseudomonadati</taxon>
        <taxon>Pseudomonadota</taxon>
        <taxon>Alphaproteobacteria</taxon>
        <taxon>Hyphomicrobiales</taxon>
        <taxon>Hyphomicrobiaceae</taxon>
        <taxon>Filomicrobium</taxon>
    </lineage>
</organism>
<dbReference type="KEGG" id="fil:BN1229_v1_0462"/>
<dbReference type="OrthoDB" id="1262040at2"/>
<name>A0A0D6JBF8_9HYPH</name>
<dbReference type="Gene3D" id="3.90.1720.80">
    <property type="match status" value="1"/>
</dbReference>
<dbReference type="EMBL" id="LN829119">
    <property type="protein sequence ID" value="CPR15696.1"/>
    <property type="molecule type" value="Genomic_DNA"/>
</dbReference>
<evidence type="ECO:0000313" key="2">
    <source>
        <dbReference type="Proteomes" id="UP000033187"/>
    </source>
</evidence>
<sequence length="183" mass="20666">MTVEFKNLWRGHPFNESITAPCIADKQLVNLEGKTILPGFPVYANQCAIRMSVALKRAGVTPDQLGRVTTCNAHPREEMHYINASQLAHAINSANLPGFAPVQKIVGADAAQFYPTLFGRTGVIFIQDYWHRSSDAPGRPTGDHIDVWNGYRSSAKWLMEWFSWLGYYSNYADAGQIWFWEVK</sequence>
<accession>A0A0D6JBF8</accession>
<dbReference type="RefSeq" id="WP_052743620.1">
    <property type="nucleotide sequence ID" value="NZ_LN829118.1"/>
</dbReference>
<dbReference type="Gene3D" id="4.10.280.80">
    <property type="match status" value="1"/>
</dbReference>
<protein>
    <recommendedName>
        <fullName evidence="3">Type VI secretion system (T6SS), amidase effector protein 4</fullName>
    </recommendedName>
</protein>
<reference evidence="2" key="1">
    <citation type="submission" date="2015-02" db="EMBL/GenBank/DDBJ databases">
        <authorList>
            <person name="Chooi Y.-H."/>
        </authorList>
    </citation>
    <scope>NUCLEOTIDE SEQUENCE [LARGE SCALE GENOMIC DNA]</scope>
    <source>
        <strain evidence="2">strain Y</strain>
    </source>
</reference>
<dbReference type="Pfam" id="PF14113">
    <property type="entry name" value="Tae4"/>
    <property type="match status" value="1"/>
</dbReference>
<dbReference type="KEGG" id="fiy:BN1229_v1_0466"/>
<evidence type="ECO:0008006" key="3">
    <source>
        <dbReference type="Google" id="ProtNLM"/>
    </source>
</evidence>
<gene>
    <name evidence="1" type="ORF">YBN1229_v1_0466</name>
</gene>
<dbReference type="InterPro" id="IPR025562">
    <property type="entry name" value="Tae4"/>
</dbReference>
<dbReference type="AlphaFoldDB" id="A0A0D6JBF8"/>